<dbReference type="EnsemblPlants" id="OB12G26370.1">
    <property type="protein sequence ID" value="OB12G26370.1"/>
    <property type="gene ID" value="OB12G26370"/>
</dbReference>
<dbReference type="SUPFAM" id="SSF101941">
    <property type="entry name" value="NAC domain"/>
    <property type="match status" value="1"/>
</dbReference>
<feature type="domain" description="NAC" evidence="7">
    <location>
        <begin position="39"/>
        <end position="203"/>
    </location>
</feature>
<name>J3NF79_ORYBR</name>
<dbReference type="Pfam" id="PF02365">
    <property type="entry name" value="NAM"/>
    <property type="match status" value="1"/>
</dbReference>
<accession>J3NF79</accession>
<dbReference type="PANTHER" id="PTHR31744:SF199">
    <property type="entry name" value="NAC DOMAIN-CONTAINING PROTEIN"/>
    <property type="match status" value="1"/>
</dbReference>
<dbReference type="eggNOG" id="ENOG502QUH6">
    <property type="taxonomic scope" value="Eukaryota"/>
</dbReference>
<reference evidence="8" key="1">
    <citation type="journal article" date="2013" name="Nat. Commun.">
        <title>Whole-genome sequencing of Oryza brachyantha reveals mechanisms underlying Oryza genome evolution.</title>
        <authorList>
            <person name="Chen J."/>
            <person name="Huang Q."/>
            <person name="Gao D."/>
            <person name="Wang J."/>
            <person name="Lang Y."/>
            <person name="Liu T."/>
            <person name="Li B."/>
            <person name="Bai Z."/>
            <person name="Luis Goicoechea J."/>
            <person name="Liang C."/>
            <person name="Chen C."/>
            <person name="Zhang W."/>
            <person name="Sun S."/>
            <person name="Liao Y."/>
            <person name="Zhang X."/>
            <person name="Yang L."/>
            <person name="Song C."/>
            <person name="Wang M."/>
            <person name="Shi J."/>
            <person name="Liu G."/>
            <person name="Liu J."/>
            <person name="Zhou H."/>
            <person name="Zhou W."/>
            <person name="Yu Q."/>
            <person name="An N."/>
            <person name="Chen Y."/>
            <person name="Cai Q."/>
            <person name="Wang B."/>
            <person name="Liu B."/>
            <person name="Min J."/>
            <person name="Huang Y."/>
            <person name="Wu H."/>
            <person name="Li Z."/>
            <person name="Zhang Y."/>
            <person name="Yin Y."/>
            <person name="Song W."/>
            <person name="Jiang J."/>
            <person name="Jackson S.A."/>
            <person name="Wing R.A."/>
            <person name="Wang J."/>
            <person name="Chen M."/>
        </authorList>
    </citation>
    <scope>NUCLEOTIDE SEQUENCE [LARGE SCALE GENOMIC DNA]</scope>
    <source>
        <strain evidence="8">cv. IRGC 101232</strain>
    </source>
</reference>
<dbReference type="AlphaFoldDB" id="J3NF79"/>
<evidence type="ECO:0000256" key="1">
    <source>
        <dbReference type="ARBA" id="ARBA00004123"/>
    </source>
</evidence>
<dbReference type="Gramene" id="OB12G26370.1">
    <property type="protein sequence ID" value="OB12G26370.1"/>
    <property type="gene ID" value="OB12G26370"/>
</dbReference>
<dbReference type="Gene3D" id="2.170.150.80">
    <property type="entry name" value="NAC domain"/>
    <property type="match status" value="1"/>
</dbReference>
<sequence length="345" mass="38601">MKDKRLERIIKESGSPGSAGTGSAALAGVEEDLQDDDLVFPGFRFHPTDQELVRFYLTRKVEKKPFSIDIIKELDIYKHDPWDLPKASHGVVLQGSSSTTEKECRYFFCLRGRKYRNSIRPNRVTGSGFWKATGIDKPIFSLTGAGGDCIGLKKSLVYYRGSAGRGTKTDWMMHEFRLPSSSPAPDHPAAANEIWTICRIFKRSTSYTKGRAAAASMNKRSHHHQLQHMQHIQQQQHYYHHDHYRRHYASMAAATNSVAVESSDAETTRSQLPQPYCHVDLADIRHHRQSAPFMLDFHAGASSSSSLSSTGWSELVSLRDGGGSSGNSSWDELGRIMEISTNSPN</sequence>
<dbReference type="HOGENOM" id="CLU_035664_0_0_1"/>
<reference evidence="8" key="2">
    <citation type="submission" date="2013-04" db="UniProtKB">
        <authorList>
            <consortium name="EnsemblPlants"/>
        </authorList>
    </citation>
    <scope>IDENTIFICATION</scope>
</reference>
<dbReference type="GO" id="GO:0006355">
    <property type="term" value="P:regulation of DNA-templated transcription"/>
    <property type="evidence" value="ECO:0007669"/>
    <property type="project" value="InterPro"/>
</dbReference>
<keyword evidence="3" id="KW-0238">DNA-binding</keyword>
<organism evidence="8">
    <name type="scientific">Oryza brachyantha</name>
    <name type="common">malo sina</name>
    <dbReference type="NCBI Taxonomy" id="4533"/>
    <lineage>
        <taxon>Eukaryota</taxon>
        <taxon>Viridiplantae</taxon>
        <taxon>Streptophyta</taxon>
        <taxon>Embryophyta</taxon>
        <taxon>Tracheophyta</taxon>
        <taxon>Spermatophyta</taxon>
        <taxon>Magnoliopsida</taxon>
        <taxon>Liliopsida</taxon>
        <taxon>Poales</taxon>
        <taxon>Poaceae</taxon>
        <taxon>BOP clade</taxon>
        <taxon>Oryzoideae</taxon>
        <taxon>Oryzeae</taxon>
        <taxon>Oryzinae</taxon>
        <taxon>Oryza</taxon>
    </lineage>
</organism>
<evidence type="ECO:0000259" key="7">
    <source>
        <dbReference type="PROSITE" id="PS51005"/>
    </source>
</evidence>
<dbReference type="PROSITE" id="PS51005">
    <property type="entry name" value="NAC"/>
    <property type="match status" value="1"/>
</dbReference>
<dbReference type="Proteomes" id="UP000006038">
    <property type="component" value="Chromosome 12"/>
</dbReference>
<evidence type="ECO:0000313" key="9">
    <source>
        <dbReference type="Proteomes" id="UP000006038"/>
    </source>
</evidence>
<protein>
    <recommendedName>
        <fullName evidence="7">NAC domain-containing protein</fullName>
    </recommendedName>
</protein>
<dbReference type="PANTHER" id="PTHR31744">
    <property type="entry name" value="PROTEIN CUP-SHAPED COTYLEDON 2-RELATED"/>
    <property type="match status" value="1"/>
</dbReference>
<feature type="compositionally biased region" description="Low complexity" evidence="6">
    <location>
        <begin position="13"/>
        <end position="25"/>
    </location>
</feature>
<keyword evidence="5" id="KW-0539">Nucleus</keyword>
<dbReference type="OMA" id="LQYYYDY"/>
<evidence type="ECO:0000256" key="5">
    <source>
        <dbReference type="ARBA" id="ARBA00023242"/>
    </source>
</evidence>
<dbReference type="STRING" id="4533.J3NF79"/>
<evidence type="ECO:0000313" key="8">
    <source>
        <dbReference type="EnsemblPlants" id="OB12G26370.1"/>
    </source>
</evidence>
<feature type="region of interest" description="Disordered" evidence="6">
    <location>
        <begin position="1"/>
        <end position="25"/>
    </location>
</feature>
<dbReference type="InterPro" id="IPR036093">
    <property type="entry name" value="NAC_dom_sf"/>
</dbReference>
<feature type="compositionally biased region" description="Basic and acidic residues" evidence="6">
    <location>
        <begin position="1"/>
        <end position="11"/>
    </location>
</feature>
<evidence type="ECO:0000256" key="2">
    <source>
        <dbReference type="ARBA" id="ARBA00023015"/>
    </source>
</evidence>
<evidence type="ECO:0000256" key="6">
    <source>
        <dbReference type="SAM" id="MobiDB-lite"/>
    </source>
</evidence>
<keyword evidence="9" id="KW-1185">Reference proteome</keyword>
<dbReference type="GO" id="GO:0005634">
    <property type="term" value="C:nucleus"/>
    <property type="evidence" value="ECO:0007669"/>
    <property type="project" value="UniProtKB-SubCell"/>
</dbReference>
<proteinExistence type="predicted"/>
<comment type="subcellular location">
    <subcellularLocation>
        <location evidence="1">Nucleus</location>
    </subcellularLocation>
</comment>
<dbReference type="GO" id="GO:0003677">
    <property type="term" value="F:DNA binding"/>
    <property type="evidence" value="ECO:0007669"/>
    <property type="project" value="UniProtKB-KW"/>
</dbReference>
<keyword evidence="2" id="KW-0805">Transcription regulation</keyword>
<evidence type="ECO:0000256" key="4">
    <source>
        <dbReference type="ARBA" id="ARBA00023163"/>
    </source>
</evidence>
<keyword evidence="4" id="KW-0804">Transcription</keyword>
<dbReference type="InterPro" id="IPR003441">
    <property type="entry name" value="NAC-dom"/>
</dbReference>
<feature type="region of interest" description="Disordered" evidence="6">
    <location>
        <begin position="322"/>
        <end position="345"/>
    </location>
</feature>
<evidence type="ECO:0000256" key="3">
    <source>
        <dbReference type="ARBA" id="ARBA00023125"/>
    </source>
</evidence>